<proteinExistence type="predicted"/>
<organism evidence="2 3">
    <name type="scientific">Quercus suber</name>
    <name type="common">Cork oak</name>
    <dbReference type="NCBI Taxonomy" id="58331"/>
    <lineage>
        <taxon>Eukaryota</taxon>
        <taxon>Viridiplantae</taxon>
        <taxon>Streptophyta</taxon>
        <taxon>Embryophyta</taxon>
        <taxon>Tracheophyta</taxon>
        <taxon>Spermatophyta</taxon>
        <taxon>Magnoliopsida</taxon>
        <taxon>eudicotyledons</taxon>
        <taxon>Gunneridae</taxon>
        <taxon>Pentapetalae</taxon>
        <taxon>rosids</taxon>
        <taxon>fabids</taxon>
        <taxon>Fagales</taxon>
        <taxon>Fagaceae</taxon>
        <taxon>Quercus</taxon>
    </lineage>
</organism>
<keyword evidence="3" id="KW-1185">Reference proteome</keyword>
<dbReference type="EMBL" id="PKMF04000076">
    <property type="protein sequence ID" value="KAK7852367.1"/>
    <property type="molecule type" value="Genomic_DNA"/>
</dbReference>
<dbReference type="Proteomes" id="UP000237347">
    <property type="component" value="Unassembled WGS sequence"/>
</dbReference>
<name>A0AAW0LMS3_QUESU</name>
<evidence type="ECO:0000256" key="1">
    <source>
        <dbReference type="SAM" id="SignalP"/>
    </source>
</evidence>
<feature type="signal peptide" evidence="1">
    <location>
        <begin position="1"/>
        <end position="21"/>
    </location>
</feature>
<accession>A0AAW0LMS3</accession>
<dbReference type="AlphaFoldDB" id="A0AAW0LMS3"/>
<gene>
    <name evidence="2" type="ORF">CFP56_039142</name>
</gene>
<evidence type="ECO:0000313" key="3">
    <source>
        <dbReference type="Proteomes" id="UP000237347"/>
    </source>
</evidence>
<feature type="chain" id="PRO_5043765840" evidence="1">
    <location>
        <begin position="22"/>
        <end position="61"/>
    </location>
</feature>
<reference evidence="2 3" key="1">
    <citation type="journal article" date="2018" name="Sci. Data">
        <title>The draft genome sequence of cork oak.</title>
        <authorList>
            <person name="Ramos A.M."/>
            <person name="Usie A."/>
            <person name="Barbosa P."/>
            <person name="Barros P.M."/>
            <person name="Capote T."/>
            <person name="Chaves I."/>
            <person name="Simoes F."/>
            <person name="Abreu I."/>
            <person name="Carrasquinho I."/>
            <person name="Faro C."/>
            <person name="Guimaraes J.B."/>
            <person name="Mendonca D."/>
            <person name="Nobrega F."/>
            <person name="Rodrigues L."/>
            <person name="Saibo N.J.M."/>
            <person name="Varela M.C."/>
            <person name="Egas C."/>
            <person name="Matos J."/>
            <person name="Miguel C.M."/>
            <person name="Oliveira M.M."/>
            <person name="Ricardo C.P."/>
            <person name="Goncalves S."/>
        </authorList>
    </citation>
    <scope>NUCLEOTIDE SEQUENCE [LARGE SCALE GENOMIC DNA]</scope>
    <source>
        <strain evidence="3">cv. HL8</strain>
    </source>
</reference>
<sequence length="61" mass="7197">MTTTSQASFLLLLGSLRRCNVWTWELEVFQTCAKWIPICINAEYQSLKLDLHVQWSHQKTE</sequence>
<comment type="caution">
    <text evidence="2">The sequence shown here is derived from an EMBL/GenBank/DDBJ whole genome shotgun (WGS) entry which is preliminary data.</text>
</comment>
<evidence type="ECO:0000313" key="2">
    <source>
        <dbReference type="EMBL" id="KAK7852367.1"/>
    </source>
</evidence>
<keyword evidence="1" id="KW-0732">Signal</keyword>
<protein>
    <submittedName>
        <fullName evidence="2">Uncharacterized protein</fullName>
    </submittedName>
</protein>